<sequence>MITVSPEHAGVPRPQVHQVRDLAESFGVDAARYDRTRPRYPDALVRRIRAASPGPEIVDVGCGTGIAARQFQAAGCTVLGVEPDPRMADVARRSGVEVETATFETWAPAGRTFDAVVAGTAWHWVDPTAGAAKAGEILRPGGLLAPFWHVFQLPPAVAATLAAGYQRVAPDSPLTFHADRQGLAAYQPLFTAAVEGIRTAGGFGEPTQWHVDWDQPYTRDELLEMLSTHGQFTALAPEAVAQVLAEVGAAVDARGGSLTVRYTTVAVTAVRQSPRPGSRS</sequence>
<dbReference type="EMBL" id="LRQV01000021">
    <property type="protein sequence ID" value="KXK62346.1"/>
    <property type="molecule type" value="Genomic_DNA"/>
</dbReference>
<dbReference type="AlphaFoldDB" id="A0A136PW05"/>
<protein>
    <submittedName>
        <fullName evidence="4">Methyltransferase type 11</fullName>
    </submittedName>
</protein>
<dbReference type="SUPFAM" id="SSF53335">
    <property type="entry name" value="S-adenosyl-L-methionine-dependent methyltransferases"/>
    <property type="match status" value="1"/>
</dbReference>
<keyword evidence="1 4" id="KW-0489">Methyltransferase</keyword>
<keyword evidence="5" id="KW-1185">Reference proteome</keyword>
<dbReference type="InterPro" id="IPR029063">
    <property type="entry name" value="SAM-dependent_MTases_sf"/>
</dbReference>
<keyword evidence="2 4" id="KW-0808">Transferase</keyword>
<dbReference type="InterPro" id="IPR041698">
    <property type="entry name" value="Methyltransf_25"/>
</dbReference>
<dbReference type="CDD" id="cd02440">
    <property type="entry name" value="AdoMet_MTases"/>
    <property type="match status" value="1"/>
</dbReference>
<dbReference type="GO" id="GO:0008168">
    <property type="term" value="F:methyltransferase activity"/>
    <property type="evidence" value="ECO:0007669"/>
    <property type="project" value="UniProtKB-KW"/>
</dbReference>
<dbReference type="Proteomes" id="UP000070620">
    <property type="component" value="Unassembled WGS sequence"/>
</dbReference>
<evidence type="ECO:0000256" key="2">
    <source>
        <dbReference type="ARBA" id="ARBA00022679"/>
    </source>
</evidence>
<dbReference type="PANTHER" id="PTHR44942">
    <property type="entry name" value="METHYLTRANSF_11 DOMAIN-CONTAINING PROTEIN"/>
    <property type="match status" value="1"/>
</dbReference>
<reference evidence="4 5" key="1">
    <citation type="submission" date="2016-01" db="EMBL/GenBank/DDBJ databases">
        <title>Whole genome sequence and analysis of Micromonospora rosaria DSM 803, which can produce antibacterial substance rosamicin.</title>
        <authorList>
            <person name="Yang H."/>
            <person name="He X."/>
            <person name="Zhu D."/>
        </authorList>
    </citation>
    <scope>NUCLEOTIDE SEQUENCE [LARGE SCALE GENOMIC DNA]</scope>
    <source>
        <strain evidence="4 5">DSM 803</strain>
    </source>
</reference>
<organism evidence="4 5">
    <name type="scientific">Micromonospora rosaria</name>
    <dbReference type="NCBI Taxonomy" id="47874"/>
    <lineage>
        <taxon>Bacteria</taxon>
        <taxon>Bacillati</taxon>
        <taxon>Actinomycetota</taxon>
        <taxon>Actinomycetes</taxon>
        <taxon>Micromonosporales</taxon>
        <taxon>Micromonosporaceae</taxon>
        <taxon>Micromonospora</taxon>
    </lineage>
</organism>
<dbReference type="OrthoDB" id="9797252at2"/>
<dbReference type="Pfam" id="PF13649">
    <property type="entry name" value="Methyltransf_25"/>
    <property type="match status" value="1"/>
</dbReference>
<proteinExistence type="predicted"/>
<feature type="domain" description="Methyltransferase" evidence="3">
    <location>
        <begin position="57"/>
        <end position="142"/>
    </location>
</feature>
<dbReference type="InterPro" id="IPR051052">
    <property type="entry name" value="Diverse_substrate_MTase"/>
</dbReference>
<dbReference type="PANTHER" id="PTHR44942:SF4">
    <property type="entry name" value="METHYLTRANSFERASE TYPE 11 DOMAIN-CONTAINING PROTEIN"/>
    <property type="match status" value="1"/>
</dbReference>
<evidence type="ECO:0000259" key="3">
    <source>
        <dbReference type="Pfam" id="PF13649"/>
    </source>
</evidence>
<name>A0A136PW05_9ACTN</name>
<dbReference type="RefSeq" id="WP_067362565.1">
    <property type="nucleotide sequence ID" value="NZ_JBIUBN010000027.1"/>
</dbReference>
<accession>A0A136PW05</accession>
<dbReference type="Gene3D" id="3.40.50.150">
    <property type="entry name" value="Vaccinia Virus protein VP39"/>
    <property type="match status" value="1"/>
</dbReference>
<evidence type="ECO:0000313" key="4">
    <source>
        <dbReference type="EMBL" id="KXK62346.1"/>
    </source>
</evidence>
<evidence type="ECO:0000313" key="5">
    <source>
        <dbReference type="Proteomes" id="UP000070620"/>
    </source>
</evidence>
<dbReference type="GO" id="GO:0032259">
    <property type="term" value="P:methylation"/>
    <property type="evidence" value="ECO:0007669"/>
    <property type="project" value="UniProtKB-KW"/>
</dbReference>
<gene>
    <name evidence="4" type="ORF">AWW66_08960</name>
</gene>
<evidence type="ECO:0000256" key="1">
    <source>
        <dbReference type="ARBA" id="ARBA00022603"/>
    </source>
</evidence>
<comment type="caution">
    <text evidence="4">The sequence shown here is derived from an EMBL/GenBank/DDBJ whole genome shotgun (WGS) entry which is preliminary data.</text>
</comment>